<proteinExistence type="predicted"/>
<organism evidence="1 2">
    <name type="scientific">Rattus norvegicus</name>
    <name type="common">Rat</name>
    <dbReference type="NCBI Taxonomy" id="10116"/>
    <lineage>
        <taxon>Eukaryota</taxon>
        <taxon>Metazoa</taxon>
        <taxon>Chordata</taxon>
        <taxon>Craniata</taxon>
        <taxon>Vertebrata</taxon>
        <taxon>Euteleostomi</taxon>
        <taxon>Mammalia</taxon>
        <taxon>Eutheria</taxon>
        <taxon>Euarchontoglires</taxon>
        <taxon>Glires</taxon>
        <taxon>Rodentia</taxon>
        <taxon>Myomorpha</taxon>
        <taxon>Muroidea</taxon>
        <taxon>Muridae</taxon>
        <taxon>Murinae</taxon>
        <taxon>Rattus</taxon>
    </lineage>
</organism>
<gene>
    <name evidence="1" type="ORF">rCG_27352</name>
</gene>
<feature type="non-terminal residue" evidence="1">
    <location>
        <position position="57"/>
    </location>
</feature>
<evidence type="ECO:0000313" key="2">
    <source>
        <dbReference type="Proteomes" id="UP000234681"/>
    </source>
</evidence>
<protein>
    <submittedName>
        <fullName evidence="1">RCG27352</fullName>
    </submittedName>
</protein>
<evidence type="ECO:0000313" key="1">
    <source>
        <dbReference type="EMBL" id="EDL79467.1"/>
    </source>
</evidence>
<sequence>MNVRREDEPPVCRLGPRLRDQQEDMFWKQAMYSYIGIGHELGYIKELLRILLGMATV</sequence>
<dbReference type="Proteomes" id="UP000234681">
    <property type="component" value="Chromosome 3"/>
</dbReference>
<accession>A6HN66</accession>
<name>A6HN66_RAT</name>
<dbReference type="AlphaFoldDB" id="A6HN66"/>
<dbReference type="EMBL" id="CH473949">
    <property type="protein sequence ID" value="EDL79467.1"/>
    <property type="molecule type" value="Genomic_DNA"/>
</dbReference>
<reference evidence="2" key="1">
    <citation type="submission" date="2005-09" db="EMBL/GenBank/DDBJ databases">
        <authorList>
            <person name="Mural R.J."/>
            <person name="Li P.W."/>
            <person name="Adams M.D."/>
            <person name="Amanatides P.G."/>
            <person name="Baden-Tillson H."/>
            <person name="Barnstead M."/>
            <person name="Chin S.H."/>
            <person name="Dew I."/>
            <person name="Evans C.A."/>
            <person name="Ferriera S."/>
            <person name="Flanigan M."/>
            <person name="Fosler C."/>
            <person name="Glodek A."/>
            <person name="Gu Z."/>
            <person name="Holt R.A."/>
            <person name="Jennings D."/>
            <person name="Kraft C.L."/>
            <person name="Lu F."/>
            <person name="Nguyen T."/>
            <person name="Nusskern D.R."/>
            <person name="Pfannkoch C.M."/>
            <person name="Sitter C."/>
            <person name="Sutton G.G."/>
            <person name="Venter J.C."/>
            <person name="Wang Z."/>
            <person name="Woodage T."/>
            <person name="Zheng X.H."/>
            <person name="Zhong F."/>
        </authorList>
    </citation>
    <scope>NUCLEOTIDE SEQUENCE [LARGE SCALE GENOMIC DNA]</scope>
    <source>
        <strain>BN</strain>
        <strain evidence="2">Sprague-Dawley</strain>
    </source>
</reference>